<dbReference type="Proteomes" id="UP001055460">
    <property type="component" value="Plasmid pB"/>
</dbReference>
<dbReference type="EMBL" id="CP098809">
    <property type="protein sequence ID" value="USJ27341.1"/>
    <property type="molecule type" value="Genomic_DNA"/>
</dbReference>
<reference evidence="1" key="1">
    <citation type="submission" date="2022-06" db="EMBL/GenBank/DDBJ databases">
        <title>Physiological and biochemical characterization and genomic elucidation of a strain of the genus Ensifer adhaerens M8 that combines arsenic oxidation and chromium reduction.</title>
        <authorList>
            <person name="Li X."/>
            <person name="Yu c."/>
        </authorList>
    </citation>
    <scope>NUCLEOTIDE SEQUENCE</scope>
    <source>
        <strain evidence="1">M8</strain>
        <plasmid evidence="1">pB</plasmid>
    </source>
</reference>
<accession>A0A9Q9DDI7</accession>
<dbReference type="RefSeq" id="WP_252161012.1">
    <property type="nucleotide sequence ID" value="NZ_CP098809.1"/>
</dbReference>
<dbReference type="AlphaFoldDB" id="A0A9Q9DDI7"/>
<keyword evidence="1" id="KW-0614">Plasmid</keyword>
<protein>
    <submittedName>
        <fullName evidence="1">Uncharacterized protein</fullName>
    </submittedName>
</protein>
<organism evidence="1 2">
    <name type="scientific">Ensifer adhaerens</name>
    <name type="common">Sinorhizobium morelense</name>
    <dbReference type="NCBI Taxonomy" id="106592"/>
    <lineage>
        <taxon>Bacteria</taxon>
        <taxon>Pseudomonadati</taxon>
        <taxon>Pseudomonadota</taxon>
        <taxon>Alphaproteobacteria</taxon>
        <taxon>Hyphomicrobiales</taxon>
        <taxon>Rhizobiaceae</taxon>
        <taxon>Sinorhizobium/Ensifer group</taxon>
        <taxon>Ensifer</taxon>
    </lineage>
</organism>
<gene>
    <name evidence="1" type="ORF">NE863_33305</name>
</gene>
<evidence type="ECO:0000313" key="2">
    <source>
        <dbReference type="Proteomes" id="UP001055460"/>
    </source>
</evidence>
<sequence length="109" mass="11510">MVLGFTFGGWMTAGGASVIRDQAVRTARAELISNICVHNFVSAANAADNLKELKSKSSWERDDFITDGGWASIDGLVSPVPNAADACAKALIDLKELPIFVEVPATSSL</sequence>
<proteinExistence type="predicted"/>
<name>A0A9Q9DDI7_ENSAD</name>
<geneLocation type="plasmid" evidence="1 2">
    <name>pB</name>
</geneLocation>
<evidence type="ECO:0000313" key="1">
    <source>
        <dbReference type="EMBL" id="USJ27341.1"/>
    </source>
</evidence>